<evidence type="ECO:0000256" key="2">
    <source>
        <dbReference type="ARBA" id="ARBA00023125"/>
    </source>
</evidence>
<evidence type="ECO:0000313" key="5">
    <source>
        <dbReference type="EMBL" id="ODN68499.1"/>
    </source>
</evidence>
<dbReference type="GO" id="GO:0003677">
    <property type="term" value="F:DNA binding"/>
    <property type="evidence" value="ECO:0007669"/>
    <property type="project" value="UniProtKB-KW"/>
</dbReference>
<dbReference type="InterPro" id="IPR008920">
    <property type="entry name" value="TF_FadR/GntR_C"/>
</dbReference>
<dbReference type="InterPro" id="IPR011711">
    <property type="entry name" value="GntR_C"/>
</dbReference>
<dbReference type="Proteomes" id="UP000094622">
    <property type="component" value="Unassembled WGS sequence"/>
</dbReference>
<name>A0A1E3GWP1_9HYPH</name>
<evidence type="ECO:0000256" key="3">
    <source>
        <dbReference type="ARBA" id="ARBA00023163"/>
    </source>
</evidence>
<proteinExistence type="predicted"/>
<feature type="domain" description="GntR C-terminal" evidence="4">
    <location>
        <begin position="2"/>
        <end position="59"/>
    </location>
</feature>
<gene>
    <name evidence="5" type="ORF">A6302_04201</name>
</gene>
<keyword evidence="1" id="KW-0805">Transcription regulation</keyword>
<reference evidence="5 6" key="1">
    <citation type="submission" date="2016-07" db="EMBL/GenBank/DDBJ databases">
        <title>Draft Genome Sequence of Methylobrevis pamukkalensis PK2.</title>
        <authorList>
            <person name="Vasilenko O.V."/>
            <person name="Doronina N.V."/>
            <person name="Shmareva M.N."/>
            <person name="Tarlachkov S.V."/>
            <person name="Mustakhimov I."/>
            <person name="Trotsenko Y.A."/>
        </authorList>
    </citation>
    <scope>NUCLEOTIDE SEQUENCE [LARGE SCALE GENOMIC DNA]</scope>
    <source>
        <strain evidence="5 6">PK2</strain>
    </source>
</reference>
<keyword evidence="6" id="KW-1185">Reference proteome</keyword>
<dbReference type="SUPFAM" id="SSF48008">
    <property type="entry name" value="GntR ligand-binding domain-like"/>
    <property type="match status" value="1"/>
</dbReference>
<accession>A0A1E3GWP1</accession>
<dbReference type="Gene3D" id="1.20.120.530">
    <property type="entry name" value="GntR ligand-binding domain-like"/>
    <property type="match status" value="1"/>
</dbReference>
<evidence type="ECO:0000313" key="6">
    <source>
        <dbReference type="Proteomes" id="UP000094622"/>
    </source>
</evidence>
<evidence type="ECO:0000256" key="1">
    <source>
        <dbReference type="ARBA" id="ARBA00023015"/>
    </source>
</evidence>
<evidence type="ECO:0000259" key="4">
    <source>
        <dbReference type="Pfam" id="PF07729"/>
    </source>
</evidence>
<organism evidence="5 6">
    <name type="scientific">Methylobrevis pamukkalensis</name>
    <dbReference type="NCBI Taxonomy" id="1439726"/>
    <lineage>
        <taxon>Bacteria</taxon>
        <taxon>Pseudomonadati</taxon>
        <taxon>Pseudomonadota</taxon>
        <taxon>Alphaproteobacteria</taxon>
        <taxon>Hyphomicrobiales</taxon>
        <taxon>Pleomorphomonadaceae</taxon>
        <taxon>Methylobrevis</taxon>
    </lineage>
</organism>
<sequence length="81" mass="8893">MPRLLAAIDDLHGASARFLFASWRSDWEARTDHDHLAILAALRGGDVDTAAATLARHVQWIGERRVTTPSGRTREAFAIVG</sequence>
<protein>
    <submittedName>
        <fullName evidence="5">FCD domain protein</fullName>
    </submittedName>
</protein>
<dbReference type="Pfam" id="PF07729">
    <property type="entry name" value="FCD"/>
    <property type="match status" value="1"/>
</dbReference>
<keyword evidence="2" id="KW-0238">DNA-binding</keyword>
<dbReference type="PATRIC" id="fig|1439726.3.peg.4450"/>
<comment type="caution">
    <text evidence="5">The sequence shown here is derived from an EMBL/GenBank/DDBJ whole genome shotgun (WGS) entry which is preliminary data.</text>
</comment>
<keyword evidence="3" id="KW-0804">Transcription</keyword>
<dbReference type="AlphaFoldDB" id="A0A1E3GWP1"/>
<dbReference type="EMBL" id="MCRJ01000169">
    <property type="protein sequence ID" value="ODN68499.1"/>
    <property type="molecule type" value="Genomic_DNA"/>
</dbReference>